<keyword evidence="2" id="KW-1185">Reference proteome</keyword>
<dbReference type="InterPro" id="IPR011990">
    <property type="entry name" value="TPR-like_helical_dom_sf"/>
</dbReference>
<protein>
    <recommendedName>
        <fullName evidence="4">TPR-like protein</fullName>
    </recommendedName>
</protein>
<reference evidence="3" key="2">
    <citation type="submission" date="2020-04" db="EMBL/GenBank/DDBJ databases">
        <authorList>
            <consortium name="NCBI Genome Project"/>
        </authorList>
    </citation>
    <scope>NUCLEOTIDE SEQUENCE</scope>
    <source>
        <strain evidence="3">CBS 304.34</strain>
    </source>
</reference>
<evidence type="ECO:0000313" key="1">
    <source>
        <dbReference type="EMBL" id="KAF2817766.1"/>
    </source>
</evidence>
<proteinExistence type="predicted"/>
<dbReference type="OrthoDB" id="2951834at2759"/>
<dbReference type="RefSeq" id="XP_033584730.1">
    <property type="nucleotide sequence ID" value="XM_033723238.1"/>
</dbReference>
<evidence type="ECO:0000313" key="2">
    <source>
        <dbReference type="Proteomes" id="UP000504636"/>
    </source>
</evidence>
<accession>A0A6A6Z9S4</accession>
<dbReference type="GeneID" id="54464131"/>
<reference evidence="1 3" key="1">
    <citation type="journal article" date="2020" name="Stud. Mycol.">
        <title>101 Dothideomycetes genomes: a test case for predicting lifestyles and emergence of pathogens.</title>
        <authorList>
            <person name="Haridas S."/>
            <person name="Albert R."/>
            <person name="Binder M."/>
            <person name="Bloem J."/>
            <person name="Labutti K."/>
            <person name="Salamov A."/>
            <person name="Andreopoulos B."/>
            <person name="Baker S."/>
            <person name="Barry K."/>
            <person name="Bills G."/>
            <person name="Bluhm B."/>
            <person name="Cannon C."/>
            <person name="Castanera R."/>
            <person name="Culley D."/>
            <person name="Daum C."/>
            <person name="Ezra D."/>
            <person name="Gonzalez J."/>
            <person name="Henrissat B."/>
            <person name="Kuo A."/>
            <person name="Liang C."/>
            <person name="Lipzen A."/>
            <person name="Lutzoni F."/>
            <person name="Magnuson J."/>
            <person name="Mondo S."/>
            <person name="Nolan M."/>
            <person name="Ohm R."/>
            <person name="Pangilinan J."/>
            <person name="Park H.-J."/>
            <person name="Ramirez L."/>
            <person name="Alfaro M."/>
            <person name="Sun H."/>
            <person name="Tritt A."/>
            <person name="Yoshinaga Y."/>
            <person name="Zwiers L.-H."/>
            <person name="Turgeon B."/>
            <person name="Goodwin S."/>
            <person name="Spatafora J."/>
            <person name="Crous P."/>
            <person name="Grigoriev I."/>
        </authorList>
    </citation>
    <scope>NUCLEOTIDE SEQUENCE</scope>
    <source>
        <strain evidence="1 3">CBS 304.34</strain>
    </source>
</reference>
<dbReference type="Proteomes" id="UP000504636">
    <property type="component" value="Unplaced"/>
</dbReference>
<dbReference type="AlphaFoldDB" id="A0A6A6Z9S4"/>
<name>A0A6A6Z9S4_9PEZI</name>
<dbReference type="Gene3D" id="1.25.40.10">
    <property type="entry name" value="Tetratricopeptide repeat domain"/>
    <property type="match status" value="1"/>
</dbReference>
<gene>
    <name evidence="1 3" type="ORF">BDZ99DRAFT_493519</name>
</gene>
<organism evidence="1">
    <name type="scientific">Mytilinidion resinicola</name>
    <dbReference type="NCBI Taxonomy" id="574789"/>
    <lineage>
        <taxon>Eukaryota</taxon>
        <taxon>Fungi</taxon>
        <taxon>Dikarya</taxon>
        <taxon>Ascomycota</taxon>
        <taxon>Pezizomycotina</taxon>
        <taxon>Dothideomycetes</taxon>
        <taxon>Pleosporomycetidae</taxon>
        <taxon>Mytilinidiales</taxon>
        <taxon>Mytilinidiaceae</taxon>
        <taxon>Mytilinidion</taxon>
    </lineage>
</organism>
<evidence type="ECO:0000313" key="3">
    <source>
        <dbReference type="RefSeq" id="XP_033584730.1"/>
    </source>
</evidence>
<evidence type="ECO:0008006" key="4">
    <source>
        <dbReference type="Google" id="ProtNLM"/>
    </source>
</evidence>
<dbReference type="EMBL" id="MU003692">
    <property type="protein sequence ID" value="KAF2817766.1"/>
    <property type="molecule type" value="Genomic_DNA"/>
</dbReference>
<reference evidence="3" key="3">
    <citation type="submission" date="2025-04" db="UniProtKB">
        <authorList>
            <consortium name="RefSeq"/>
        </authorList>
    </citation>
    <scope>IDENTIFICATION</scope>
    <source>
        <strain evidence="3">CBS 304.34</strain>
    </source>
</reference>
<sequence>MSQNLSILIATNDPSLISKFDSDKIPITATQPTDLTTRNDIAMTLTLYNFTTSLPATSHPSFTIPASALPAFISALYMPTLHIWTIQSTLSISLPGTEGREAGESTLSCPLLHPLTHAPLAPTFFALLPSTLSTLHHRYTGAYPAAAHLAKLQSLQLGAVEAAQTGSFAQAADRYAMALRFAHVVWECHLESVRGLVGVLWALTLEIYADRTQVLLNIANAAAGDKGGFELARENAEEGVVWLDAREGVGDGVIGGGKEREGVRRGKAKLSFRAAVACQGAGDKGAAVGYLREAIRLEPESRDVLQKRIEEVGGGEGETGGRAAVVWRR</sequence>